<evidence type="ECO:0000313" key="1">
    <source>
        <dbReference type="EMBL" id="CAG8559937.1"/>
    </source>
</evidence>
<proteinExistence type="predicted"/>
<dbReference type="EMBL" id="CAJVPW010005762">
    <property type="protein sequence ID" value="CAG8559937.1"/>
    <property type="molecule type" value="Genomic_DNA"/>
</dbReference>
<feature type="non-terminal residue" evidence="1">
    <location>
        <position position="1"/>
    </location>
</feature>
<name>A0ACA9M1E5_9GLOM</name>
<keyword evidence="2" id="KW-1185">Reference proteome</keyword>
<comment type="caution">
    <text evidence="1">The sequence shown here is derived from an EMBL/GenBank/DDBJ whole genome shotgun (WGS) entry which is preliminary data.</text>
</comment>
<protein>
    <submittedName>
        <fullName evidence="1">2891_t:CDS:1</fullName>
    </submittedName>
</protein>
<evidence type="ECO:0000313" key="2">
    <source>
        <dbReference type="Proteomes" id="UP000789366"/>
    </source>
</evidence>
<accession>A0ACA9M1E5</accession>
<organism evidence="1 2">
    <name type="scientific">Cetraspora pellucida</name>
    <dbReference type="NCBI Taxonomy" id="1433469"/>
    <lineage>
        <taxon>Eukaryota</taxon>
        <taxon>Fungi</taxon>
        <taxon>Fungi incertae sedis</taxon>
        <taxon>Mucoromycota</taxon>
        <taxon>Glomeromycotina</taxon>
        <taxon>Glomeromycetes</taxon>
        <taxon>Diversisporales</taxon>
        <taxon>Gigasporaceae</taxon>
        <taxon>Cetraspora</taxon>
    </lineage>
</organism>
<sequence length="332" mass="38665">GNEDDKDEETLEKKRIMEEKTASRGRKNSPIRLGLKDENLSEGKDESDENLPEKTADDEESGDGNYEKKVIRRSKLKKVESCPNCNKCLCPIDKEECRSKISRHEFMNYCEFTDKALLEELIIRIKKGMKKNKKGEIVEDKNFAGNFSISLKELMDIQNSYRKMEDDVKKILKDAYDDISEKEFIKERKFVNQVAKKLLPKQKIKIRFVEELEDSRKLTHATDSVRFHPEYNPNATIFSRHCSRCGTPHPVIMTGLLTNLEIPKQSIQVRRLLTTIENSFCGICEKEFTEKDIRTSNFVLILASRNNKISDDNILLSISSFRHEKCPREYRN</sequence>
<dbReference type="Proteomes" id="UP000789366">
    <property type="component" value="Unassembled WGS sequence"/>
</dbReference>
<reference evidence="1" key="1">
    <citation type="submission" date="2021-06" db="EMBL/GenBank/DDBJ databases">
        <authorList>
            <person name="Kallberg Y."/>
            <person name="Tangrot J."/>
            <person name="Rosling A."/>
        </authorList>
    </citation>
    <scope>NUCLEOTIDE SEQUENCE</scope>
    <source>
        <strain evidence="1">28 12/20/2015</strain>
    </source>
</reference>
<gene>
    <name evidence="1" type="ORF">SPELUC_LOCUS5562</name>
</gene>